<evidence type="ECO:0000256" key="5">
    <source>
        <dbReference type="SAM" id="Coils"/>
    </source>
</evidence>
<dbReference type="STRING" id="380704.G3XZA1"/>
<sequence length="117" mass="13174">MLRQSITKSSTTRLLTTTTTRSFSALAPRMGAGDTGAPRPGGSQHADSFTKREAAQENLYVREKEMEKLRALKAKLSEQRKHLDELDKHIYNAVLEWMANNCMNSDEFTKNQGGEQN</sequence>
<dbReference type="Gene3D" id="1.20.5.500">
    <property type="entry name" value="Single helix bin"/>
    <property type="match status" value="1"/>
</dbReference>
<keyword evidence="5" id="KW-0175">Coiled coil</keyword>
<dbReference type="SUPFAM" id="SSF64602">
    <property type="entry name" value="F1 ATPase inhibitor, IF1, C-terminal domain"/>
    <property type="match status" value="1"/>
</dbReference>
<feature type="compositionally biased region" description="Low complexity" evidence="6">
    <location>
        <begin position="9"/>
        <end position="22"/>
    </location>
</feature>
<evidence type="ECO:0000313" key="8">
    <source>
        <dbReference type="Proteomes" id="UP000009038"/>
    </source>
</evidence>
<comment type="caution">
    <text evidence="7">The sequence shown here is derived from an EMBL/GenBank/DDBJ whole genome shotgun (WGS) entry which is preliminary data.</text>
</comment>
<dbReference type="EMBL" id="ACJE01000009">
    <property type="protein sequence ID" value="EHA24196.1"/>
    <property type="molecule type" value="Genomic_DNA"/>
</dbReference>
<evidence type="ECO:0000256" key="6">
    <source>
        <dbReference type="SAM" id="MobiDB-lite"/>
    </source>
</evidence>
<comment type="similarity">
    <text evidence="2 4">Belongs to the ATPase inhibitor family.</text>
</comment>
<name>G3XZA1_ASPNA</name>
<dbReference type="Pfam" id="PF04568">
    <property type="entry name" value="IATP"/>
    <property type="match status" value="1"/>
</dbReference>
<comment type="function">
    <text evidence="4">Inhibits the enzyme activity of ATPase.</text>
</comment>
<gene>
    <name evidence="7" type="ORF">ASPNIDRAFT_53210</name>
</gene>
<comment type="subcellular location">
    <subcellularLocation>
        <location evidence="1">Mitochondrion</location>
    </subcellularLocation>
</comment>
<dbReference type="AlphaFoldDB" id="G3XZA1"/>
<accession>G3XZA1</accession>
<organism evidence="7 8">
    <name type="scientific">Aspergillus niger (strain ATCC 1015 / CBS 113.46 / FGSC A1144 / LSHB Ac4 / NCTC 3858a / NRRL 328 / USDA 3528.7)</name>
    <dbReference type="NCBI Taxonomy" id="380704"/>
    <lineage>
        <taxon>Eukaryota</taxon>
        <taxon>Fungi</taxon>
        <taxon>Dikarya</taxon>
        <taxon>Ascomycota</taxon>
        <taxon>Pezizomycotina</taxon>
        <taxon>Eurotiomycetes</taxon>
        <taxon>Eurotiomycetidae</taxon>
        <taxon>Eurotiales</taxon>
        <taxon>Aspergillaceae</taxon>
        <taxon>Aspergillus</taxon>
        <taxon>Aspergillus subgen. Circumdati</taxon>
    </lineage>
</organism>
<evidence type="ECO:0000256" key="3">
    <source>
        <dbReference type="ARBA" id="ARBA00023128"/>
    </source>
</evidence>
<dbReference type="OrthoDB" id="5532350at2759"/>
<keyword evidence="3" id="KW-0496">Mitochondrion</keyword>
<dbReference type="HOGENOM" id="CLU_145563_0_0_1"/>
<dbReference type="GO" id="GO:0005739">
    <property type="term" value="C:mitochondrion"/>
    <property type="evidence" value="ECO:0007669"/>
    <property type="project" value="UniProtKB-SubCell"/>
</dbReference>
<feature type="coiled-coil region" evidence="5">
    <location>
        <begin position="62"/>
        <end position="89"/>
    </location>
</feature>
<reference evidence="7 8" key="1">
    <citation type="journal article" date="2011" name="Genome Res.">
        <title>Comparative genomics of citric-acid-producing Aspergillus niger ATCC 1015 versus enzyme-producing CBS 513.88.</title>
        <authorList>
            <person name="Andersen M.R."/>
            <person name="Salazar M.P."/>
            <person name="Schaap P.J."/>
            <person name="van de Vondervoort P.J."/>
            <person name="Culley D."/>
            <person name="Thykaer J."/>
            <person name="Frisvad J.C."/>
            <person name="Nielsen K.F."/>
            <person name="Albang R."/>
            <person name="Albermann K."/>
            <person name="Berka R.M."/>
            <person name="Braus G.H."/>
            <person name="Braus-Stromeyer S.A."/>
            <person name="Corrochano L.M."/>
            <person name="Dai Z."/>
            <person name="van Dijck P.W."/>
            <person name="Hofmann G."/>
            <person name="Lasure L.L."/>
            <person name="Magnuson J.K."/>
            <person name="Menke H."/>
            <person name="Meijer M."/>
            <person name="Meijer S.L."/>
            <person name="Nielsen J.B."/>
            <person name="Nielsen M.L."/>
            <person name="van Ooyen A.J."/>
            <person name="Pel H.J."/>
            <person name="Poulsen L."/>
            <person name="Samson R.A."/>
            <person name="Stam H."/>
            <person name="Tsang A."/>
            <person name="van den Brink J.M."/>
            <person name="Atkins A."/>
            <person name="Aerts A."/>
            <person name="Shapiro H."/>
            <person name="Pangilinan J."/>
            <person name="Salamov A."/>
            <person name="Lou Y."/>
            <person name="Lindquist E."/>
            <person name="Lucas S."/>
            <person name="Grimwood J."/>
            <person name="Grigoriev I.V."/>
            <person name="Kubicek C.P."/>
            <person name="Martinez D."/>
            <person name="van Peij N.N."/>
            <person name="Roubos J.A."/>
            <person name="Nielsen J."/>
            <person name="Baker S.E."/>
        </authorList>
    </citation>
    <scope>NUCLEOTIDE SEQUENCE [LARGE SCALE GENOMIC DNA]</scope>
    <source>
        <strain evidence="8">ATCC 1015 / CBS 113.46 / FGSC A1144 / LSHB Ac4 / NCTC 3858a / NRRL 328 / USDA 3528.7</strain>
    </source>
</reference>
<evidence type="ECO:0000313" key="7">
    <source>
        <dbReference type="EMBL" id="EHA24196.1"/>
    </source>
</evidence>
<dbReference type="GO" id="GO:0042030">
    <property type="term" value="F:ATPase inhibitor activity"/>
    <property type="evidence" value="ECO:0007669"/>
    <property type="project" value="InterPro"/>
</dbReference>
<feature type="region of interest" description="Disordered" evidence="6">
    <location>
        <begin position="1"/>
        <end position="54"/>
    </location>
</feature>
<evidence type="ECO:0000256" key="4">
    <source>
        <dbReference type="RuleBase" id="RU368087"/>
    </source>
</evidence>
<proteinExistence type="inferred from homology"/>
<evidence type="ECO:0000256" key="2">
    <source>
        <dbReference type="ARBA" id="ARBA00010901"/>
    </source>
</evidence>
<evidence type="ECO:0000256" key="1">
    <source>
        <dbReference type="ARBA" id="ARBA00004173"/>
    </source>
</evidence>
<dbReference type="Proteomes" id="UP000009038">
    <property type="component" value="Unassembled WGS sequence"/>
</dbReference>
<dbReference type="InterPro" id="IPR007648">
    <property type="entry name" value="ATPase_inhibitor_mt"/>
</dbReference>
<protein>
    <recommendedName>
        <fullName evidence="4">ATPase inhibitor, mitochondrial</fullName>
    </recommendedName>
</protein>